<feature type="region of interest" description="Disordered" evidence="4">
    <location>
        <begin position="128"/>
        <end position="153"/>
    </location>
</feature>
<evidence type="ECO:0000256" key="3">
    <source>
        <dbReference type="ARBA" id="ARBA00022840"/>
    </source>
</evidence>
<protein>
    <submittedName>
        <fullName evidence="6">Molybdenum transport ATP-binding protein ModF</fullName>
    </submittedName>
</protein>
<keyword evidence="1" id="KW-0813">Transport</keyword>
<sequence>MATLISMRLAGRSLSRQLNRRHGWLASHLLSYNTVQATTTLLQARLYNTTSHHYYVSPDDDTDQKAQVVQPLVSLCHAQLQYPQSTFTLHATKLDIGHARHGGHVILGPNGAGKSLISNAIAQAFQQHRAKLKRQQQPAHDDDDDTDNTTYFQTGHMSLSDDQVWHGQAVAHVSFESHEELLALREDNDEPISVQKAIASGGALNKAAQFLVVRFGLFPLLHRQVTSLSTGEIRKVLLVKALAHRPRLLVLDNAFDGLDVPSRTALKDLVERTLQGFRPDILVQAVDAKATAHTQVVMMTHRAEEIVDSMQTVSYLVQKQETHDDGNHVQTIIHTEERQGRSGQDLLQRALLQDAANNDTSKEESLSLTWPEENDNNDSMSSLPSPQTVQAWWQQGRSETTSVVQQKPLVSMTNLTMQRGQATLLKDLNWTVERGHHWWIAGGNGVGKSTLSRLLARQQQQSGIVQGTLEVVVSDDNDDNTETGDRRRRGVGWVSTEEHMALARSPRSIKDVLTSHYAATTTTATSHNATTPLKVATCVLQWLDMPAHDQFLQRPFAQLSQGEQKLVLIAAALAARPKLLVLDEPCQGLDAIKRKRVLQLVERIISSTQESNDIQLIYITHHPEEVMPSISHVLHLAKGQDVFQGSRDEYDADIVAKRADSVSSANNNTSSSAKKTLV</sequence>
<dbReference type="InterPro" id="IPR003593">
    <property type="entry name" value="AAA+_ATPase"/>
</dbReference>
<keyword evidence="3 6" id="KW-0067">ATP-binding</keyword>
<dbReference type="Gene3D" id="3.40.50.300">
    <property type="entry name" value="P-loop containing nucleotide triphosphate hydrolases"/>
    <property type="match status" value="2"/>
</dbReference>
<dbReference type="GO" id="GO:0042626">
    <property type="term" value="F:ATPase-coupled transmembrane transporter activity"/>
    <property type="evidence" value="ECO:0007669"/>
    <property type="project" value="TreeGrafter"/>
</dbReference>
<dbReference type="Pfam" id="PF00005">
    <property type="entry name" value="ABC_tran"/>
    <property type="match status" value="2"/>
</dbReference>
<dbReference type="InterPro" id="IPR003439">
    <property type="entry name" value="ABC_transporter-like_ATP-bd"/>
</dbReference>
<dbReference type="SMART" id="SM00382">
    <property type="entry name" value="AAA"/>
    <property type="match status" value="2"/>
</dbReference>
<feature type="domain" description="ABC transporter" evidence="5">
    <location>
        <begin position="410"/>
        <end position="663"/>
    </location>
</feature>
<dbReference type="GO" id="GO:0005524">
    <property type="term" value="F:ATP binding"/>
    <property type="evidence" value="ECO:0007669"/>
    <property type="project" value="UniProtKB-KW"/>
</dbReference>
<evidence type="ECO:0000256" key="2">
    <source>
        <dbReference type="ARBA" id="ARBA00022741"/>
    </source>
</evidence>
<dbReference type="EMBL" id="CAICTM010001122">
    <property type="protein sequence ID" value="CAB9520658.1"/>
    <property type="molecule type" value="Genomic_DNA"/>
</dbReference>
<comment type="caution">
    <text evidence="6">The sequence shown here is derived from an EMBL/GenBank/DDBJ whole genome shotgun (WGS) entry which is preliminary data.</text>
</comment>
<evidence type="ECO:0000259" key="5">
    <source>
        <dbReference type="PROSITE" id="PS50893"/>
    </source>
</evidence>
<feature type="region of interest" description="Disordered" evidence="4">
    <location>
        <begin position="355"/>
        <end position="388"/>
    </location>
</feature>
<name>A0A9N8HMJ2_9STRA</name>
<organism evidence="6 7">
    <name type="scientific">Seminavis robusta</name>
    <dbReference type="NCBI Taxonomy" id="568900"/>
    <lineage>
        <taxon>Eukaryota</taxon>
        <taxon>Sar</taxon>
        <taxon>Stramenopiles</taxon>
        <taxon>Ochrophyta</taxon>
        <taxon>Bacillariophyta</taxon>
        <taxon>Bacillariophyceae</taxon>
        <taxon>Bacillariophycidae</taxon>
        <taxon>Naviculales</taxon>
        <taxon>Naviculaceae</taxon>
        <taxon>Seminavis</taxon>
    </lineage>
</organism>
<dbReference type="Proteomes" id="UP001153069">
    <property type="component" value="Unassembled WGS sequence"/>
</dbReference>
<dbReference type="InterPro" id="IPR017871">
    <property type="entry name" value="ABC_transporter-like_CS"/>
</dbReference>
<reference evidence="6" key="1">
    <citation type="submission" date="2020-06" db="EMBL/GenBank/DDBJ databases">
        <authorList>
            <consortium name="Plant Systems Biology data submission"/>
        </authorList>
    </citation>
    <scope>NUCLEOTIDE SEQUENCE</scope>
    <source>
        <strain evidence="6">D6</strain>
    </source>
</reference>
<dbReference type="GO" id="GO:0043190">
    <property type="term" value="C:ATP-binding cassette (ABC) transporter complex"/>
    <property type="evidence" value="ECO:0007669"/>
    <property type="project" value="TreeGrafter"/>
</dbReference>
<evidence type="ECO:0000313" key="6">
    <source>
        <dbReference type="EMBL" id="CAB9520658.1"/>
    </source>
</evidence>
<dbReference type="InterPro" id="IPR027417">
    <property type="entry name" value="P-loop_NTPase"/>
</dbReference>
<feature type="compositionally biased region" description="Polar residues" evidence="4">
    <location>
        <begin position="377"/>
        <end position="388"/>
    </location>
</feature>
<evidence type="ECO:0000256" key="1">
    <source>
        <dbReference type="ARBA" id="ARBA00022448"/>
    </source>
</evidence>
<keyword evidence="7" id="KW-1185">Reference proteome</keyword>
<evidence type="ECO:0000313" key="7">
    <source>
        <dbReference type="Proteomes" id="UP001153069"/>
    </source>
</evidence>
<feature type="domain" description="ABC transporter" evidence="5">
    <location>
        <begin position="75"/>
        <end position="359"/>
    </location>
</feature>
<dbReference type="OrthoDB" id="10255969at2759"/>
<dbReference type="PROSITE" id="PS00211">
    <property type="entry name" value="ABC_TRANSPORTER_1"/>
    <property type="match status" value="1"/>
</dbReference>
<dbReference type="PROSITE" id="PS50893">
    <property type="entry name" value="ABC_TRANSPORTER_2"/>
    <property type="match status" value="2"/>
</dbReference>
<dbReference type="PANTHER" id="PTHR43553">
    <property type="entry name" value="HEAVY METAL TRANSPORTER"/>
    <property type="match status" value="1"/>
</dbReference>
<proteinExistence type="predicted"/>
<evidence type="ECO:0000256" key="4">
    <source>
        <dbReference type="SAM" id="MobiDB-lite"/>
    </source>
</evidence>
<dbReference type="InterPro" id="IPR050095">
    <property type="entry name" value="ECF_ABC_transporter_ATP-bd"/>
</dbReference>
<gene>
    <name evidence="6" type="ORF">SEMRO_1124_G243740.1</name>
</gene>
<accession>A0A9N8HMJ2</accession>
<dbReference type="SUPFAM" id="SSF52540">
    <property type="entry name" value="P-loop containing nucleoside triphosphate hydrolases"/>
    <property type="match status" value="2"/>
</dbReference>
<keyword evidence="2" id="KW-0547">Nucleotide-binding</keyword>
<dbReference type="PANTHER" id="PTHR43553:SF3">
    <property type="entry name" value="ABC TRANSPORTER ATP-BINDING PROTEIN MODF"/>
    <property type="match status" value="1"/>
</dbReference>
<dbReference type="AlphaFoldDB" id="A0A9N8HMJ2"/>
<dbReference type="CDD" id="cd00267">
    <property type="entry name" value="ABC_ATPase"/>
    <property type="match status" value="1"/>
</dbReference>
<dbReference type="GO" id="GO:0016887">
    <property type="term" value="F:ATP hydrolysis activity"/>
    <property type="evidence" value="ECO:0007669"/>
    <property type="project" value="InterPro"/>
</dbReference>